<dbReference type="Pfam" id="PF02698">
    <property type="entry name" value="DUF218"/>
    <property type="match status" value="1"/>
</dbReference>
<evidence type="ECO:0000313" key="4">
    <source>
        <dbReference type="Proteomes" id="UP000093740"/>
    </source>
</evidence>
<dbReference type="CDD" id="cd06259">
    <property type="entry name" value="YdcF-like"/>
    <property type="match status" value="1"/>
</dbReference>
<dbReference type="InterPro" id="IPR014729">
    <property type="entry name" value="Rossmann-like_a/b/a_fold"/>
</dbReference>
<accession>A0AAI8GDW6</accession>
<dbReference type="RefSeq" id="WP_033191710.1">
    <property type="nucleotide sequence ID" value="NZ_CP014334.2"/>
</dbReference>
<organism evidence="3 4">
    <name type="scientific">Fervidobacterium islandicum</name>
    <dbReference type="NCBI Taxonomy" id="2423"/>
    <lineage>
        <taxon>Bacteria</taxon>
        <taxon>Thermotogati</taxon>
        <taxon>Thermotogota</taxon>
        <taxon>Thermotogae</taxon>
        <taxon>Thermotogales</taxon>
        <taxon>Fervidobacteriaceae</taxon>
        <taxon>Fervidobacterium</taxon>
    </lineage>
</organism>
<keyword evidence="1" id="KW-1133">Transmembrane helix</keyword>
<feature type="domain" description="DUF218" evidence="2">
    <location>
        <begin position="78"/>
        <end position="233"/>
    </location>
</feature>
<proteinExistence type="predicted"/>
<dbReference type="AlphaFoldDB" id="A0AAI8GDW6"/>
<feature type="transmembrane region" description="Helical" evidence="1">
    <location>
        <begin position="6"/>
        <end position="30"/>
    </location>
</feature>
<dbReference type="KEGG" id="fia:NA23_09515"/>
<gene>
    <name evidence="3" type="ORF">NA23_09515</name>
</gene>
<dbReference type="InterPro" id="IPR003848">
    <property type="entry name" value="DUF218"/>
</dbReference>
<dbReference type="PANTHER" id="PTHR30336">
    <property type="entry name" value="INNER MEMBRANE PROTEIN, PROBABLE PERMEASE"/>
    <property type="match status" value="1"/>
</dbReference>
<evidence type="ECO:0000313" key="3">
    <source>
        <dbReference type="EMBL" id="AMW33447.1"/>
    </source>
</evidence>
<reference evidence="3 4" key="1">
    <citation type="journal article" date="2015" name="Stand. Genomic Sci.">
        <title>Genome sequence of a native-feather degrading extremely thermophilic Eubacterium, Fervidobacterium islandicum AW-1.</title>
        <authorList>
            <person name="Lee Y.J."/>
            <person name="Jeong H."/>
            <person name="Park G.S."/>
            <person name="Kwak Y."/>
            <person name="Lee S.J."/>
            <person name="Lee S.J."/>
            <person name="Park M.K."/>
            <person name="Kim J.Y."/>
            <person name="Kang H.K."/>
            <person name="Shin J.H."/>
            <person name="Lee D.W."/>
        </authorList>
    </citation>
    <scope>NUCLEOTIDE SEQUENCE [LARGE SCALE GENOMIC DNA]</scope>
    <source>
        <strain evidence="3 4">AW-1</strain>
    </source>
</reference>
<keyword evidence="1" id="KW-0812">Transmembrane</keyword>
<sequence>MFELMKIISAFLIFPGIFVTLFSVLTVYFFIKEKNSKYNKIWILFLLLSIFFYLTSSTWFVNLFSKVLYVPDTSDGGDYIVVLGGGIDEYSGNVEIGRHTLRRLYKGYLLYKSKPRKIIVTGGVVSKGIPEALVMKDVLLSLGVPEEDVVVEDKARNTYQNARFTHDIVKDKSITLVTSTTHMRRSLMVFKKFFKEIYHVQSDVPIDFRNSFLDYIPTYGAFYGFCNIVYELIGLLQYTIFKH</sequence>
<name>A0AAI8GDW6_FERIS</name>
<evidence type="ECO:0000259" key="2">
    <source>
        <dbReference type="Pfam" id="PF02698"/>
    </source>
</evidence>
<evidence type="ECO:0000256" key="1">
    <source>
        <dbReference type="SAM" id="Phobius"/>
    </source>
</evidence>
<dbReference type="GO" id="GO:0000270">
    <property type="term" value="P:peptidoglycan metabolic process"/>
    <property type="evidence" value="ECO:0007669"/>
    <property type="project" value="TreeGrafter"/>
</dbReference>
<dbReference type="InterPro" id="IPR051599">
    <property type="entry name" value="Cell_Envelope_Assoc"/>
</dbReference>
<feature type="transmembrane region" description="Helical" evidence="1">
    <location>
        <begin position="42"/>
        <end position="61"/>
    </location>
</feature>
<dbReference type="GO" id="GO:0005886">
    <property type="term" value="C:plasma membrane"/>
    <property type="evidence" value="ECO:0007669"/>
    <property type="project" value="TreeGrafter"/>
</dbReference>
<dbReference type="PANTHER" id="PTHR30336:SF4">
    <property type="entry name" value="ENVELOPE BIOGENESIS FACTOR ELYC"/>
    <property type="match status" value="1"/>
</dbReference>
<dbReference type="Gene3D" id="3.40.50.620">
    <property type="entry name" value="HUPs"/>
    <property type="match status" value="1"/>
</dbReference>
<keyword evidence="1" id="KW-0472">Membrane</keyword>
<dbReference type="Proteomes" id="UP000093740">
    <property type="component" value="Chromosome"/>
</dbReference>
<protein>
    <submittedName>
        <fullName evidence="3">YdcF family protein</fullName>
    </submittedName>
</protein>
<keyword evidence="4" id="KW-1185">Reference proteome</keyword>
<dbReference type="GO" id="GO:0043164">
    <property type="term" value="P:Gram-negative-bacterium-type cell wall biogenesis"/>
    <property type="evidence" value="ECO:0007669"/>
    <property type="project" value="TreeGrafter"/>
</dbReference>
<dbReference type="EMBL" id="CP014334">
    <property type="protein sequence ID" value="AMW33447.1"/>
    <property type="molecule type" value="Genomic_DNA"/>
</dbReference>